<dbReference type="RefSeq" id="WP_379814635.1">
    <property type="nucleotide sequence ID" value="NZ_JBHUDJ010000009.1"/>
</dbReference>
<protein>
    <submittedName>
        <fullName evidence="1">Uncharacterized protein</fullName>
    </submittedName>
</protein>
<proteinExistence type="predicted"/>
<evidence type="ECO:0000313" key="1">
    <source>
        <dbReference type="EMBL" id="MFD1588227.1"/>
    </source>
</evidence>
<organism evidence="1 2">
    <name type="scientific">Halorientalis brevis</name>
    <dbReference type="NCBI Taxonomy" id="1126241"/>
    <lineage>
        <taxon>Archaea</taxon>
        <taxon>Methanobacteriati</taxon>
        <taxon>Methanobacteriota</taxon>
        <taxon>Stenosarchaea group</taxon>
        <taxon>Halobacteria</taxon>
        <taxon>Halobacteriales</taxon>
        <taxon>Haloarculaceae</taxon>
        <taxon>Halorientalis</taxon>
    </lineage>
</organism>
<gene>
    <name evidence="1" type="ORF">ACFR9U_14690</name>
</gene>
<dbReference type="Proteomes" id="UP001597119">
    <property type="component" value="Unassembled WGS sequence"/>
</dbReference>
<accession>A0ABD6CD16</accession>
<dbReference type="AlphaFoldDB" id="A0ABD6CD16"/>
<dbReference type="EMBL" id="JBHUDJ010000009">
    <property type="protein sequence ID" value="MFD1588227.1"/>
    <property type="molecule type" value="Genomic_DNA"/>
</dbReference>
<name>A0ABD6CD16_9EURY</name>
<sequence length="282" mass="31198">MSPQQVRWVTDGNVAAYVDDHGDGEVWRIPDTFDQFSEIGTYVSYVDGRAEQYGYGIDGQSLEKAFRALTGGGRYDASDYSVIPCGRQPWILSGPEGTLLCSCFPVDRPSDENQRRTSTITPAGQAIEIEEENSLVLAGASHFVELLTEAEGVEILEAEYDQIRNRTMHIFHGGGANWKISAEDLATLGRIALDPASVPVAQERMVQPPNSTGEISVEWDGPTHQVGERVNDAIIAGYEFTWENPGDTLECVATVRTYRLRNSHSRYRVDYHSDRLAAVVPN</sequence>
<comment type="caution">
    <text evidence="1">The sequence shown here is derived from an EMBL/GenBank/DDBJ whole genome shotgun (WGS) entry which is preliminary data.</text>
</comment>
<evidence type="ECO:0000313" key="2">
    <source>
        <dbReference type="Proteomes" id="UP001597119"/>
    </source>
</evidence>
<reference evidence="1 2" key="1">
    <citation type="journal article" date="2019" name="Int. J. Syst. Evol. Microbiol.">
        <title>The Global Catalogue of Microorganisms (GCM) 10K type strain sequencing project: providing services to taxonomists for standard genome sequencing and annotation.</title>
        <authorList>
            <consortium name="The Broad Institute Genomics Platform"/>
            <consortium name="The Broad Institute Genome Sequencing Center for Infectious Disease"/>
            <person name="Wu L."/>
            <person name="Ma J."/>
        </authorList>
    </citation>
    <scope>NUCLEOTIDE SEQUENCE [LARGE SCALE GENOMIC DNA]</scope>
    <source>
        <strain evidence="1 2">CGMCC 1.12125</strain>
    </source>
</reference>
<keyword evidence="2" id="KW-1185">Reference proteome</keyword>